<proteinExistence type="predicted"/>
<dbReference type="SMART" id="SM00343">
    <property type="entry name" value="ZnF_C2HC"/>
    <property type="match status" value="2"/>
</dbReference>
<evidence type="ECO:0000313" key="5">
    <source>
        <dbReference type="Proteomes" id="UP001221757"/>
    </source>
</evidence>
<keyword evidence="2" id="KW-0863">Zinc-finger</keyword>
<dbReference type="Gene3D" id="4.10.60.10">
    <property type="entry name" value="Zinc finger, CCHC-type"/>
    <property type="match status" value="1"/>
</dbReference>
<keyword evidence="2" id="KW-0479">Metal-binding</keyword>
<sequence length="63" mass="6568">NAHEVSHQAAACPTAGTPTWPKACYKCGTEGHIVRGRAKSTKSTECYQCGKAGHLARVSPEAG</sequence>
<dbReference type="InterPro" id="IPR036875">
    <property type="entry name" value="Znf_CCHC_sf"/>
</dbReference>
<dbReference type="SUPFAM" id="SSF57756">
    <property type="entry name" value="Retrovirus zinc finger-like domains"/>
    <property type="match status" value="1"/>
</dbReference>
<evidence type="ECO:0000313" key="4">
    <source>
        <dbReference type="EMBL" id="KAJ7629869.1"/>
    </source>
</evidence>
<organism evidence="4 5">
    <name type="scientific">Mycena rosella</name>
    <name type="common">Pink bonnet</name>
    <name type="synonym">Agaricus rosellus</name>
    <dbReference type="NCBI Taxonomy" id="1033263"/>
    <lineage>
        <taxon>Eukaryota</taxon>
        <taxon>Fungi</taxon>
        <taxon>Dikarya</taxon>
        <taxon>Basidiomycota</taxon>
        <taxon>Agaricomycotina</taxon>
        <taxon>Agaricomycetes</taxon>
        <taxon>Agaricomycetidae</taxon>
        <taxon>Agaricales</taxon>
        <taxon>Marasmiineae</taxon>
        <taxon>Mycenaceae</taxon>
        <taxon>Mycena</taxon>
    </lineage>
</organism>
<evidence type="ECO:0000256" key="1">
    <source>
        <dbReference type="ARBA" id="ARBA00022664"/>
    </source>
</evidence>
<name>A0AAD7BT31_MYCRO</name>
<protein>
    <recommendedName>
        <fullName evidence="3">CCHC-type domain-containing protein</fullName>
    </recommendedName>
</protein>
<evidence type="ECO:0000259" key="3">
    <source>
        <dbReference type="PROSITE" id="PS50158"/>
    </source>
</evidence>
<keyword evidence="5" id="KW-1185">Reference proteome</keyword>
<feature type="domain" description="CCHC-type" evidence="3">
    <location>
        <begin position="46"/>
        <end position="61"/>
    </location>
</feature>
<dbReference type="GO" id="GO:0008270">
    <property type="term" value="F:zinc ion binding"/>
    <property type="evidence" value="ECO:0007669"/>
    <property type="project" value="UniProtKB-KW"/>
</dbReference>
<dbReference type="AlphaFoldDB" id="A0AAD7BT31"/>
<feature type="non-terminal residue" evidence="4">
    <location>
        <position position="63"/>
    </location>
</feature>
<comment type="caution">
    <text evidence="4">The sequence shown here is derived from an EMBL/GenBank/DDBJ whole genome shotgun (WGS) entry which is preliminary data.</text>
</comment>
<dbReference type="PROSITE" id="PS50158">
    <property type="entry name" value="ZF_CCHC"/>
    <property type="match status" value="1"/>
</dbReference>
<gene>
    <name evidence="4" type="ORF">B0H17DRAFT_962638</name>
</gene>
<keyword evidence="2" id="KW-0862">Zinc</keyword>
<dbReference type="EMBL" id="JARKIE010000528">
    <property type="protein sequence ID" value="KAJ7629869.1"/>
    <property type="molecule type" value="Genomic_DNA"/>
</dbReference>
<dbReference type="Proteomes" id="UP001221757">
    <property type="component" value="Unassembled WGS sequence"/>
</dbReference>
<reference evidence="4" key="1">
    <citation type="submission" date="2023-03" db="EMBL/GenBank/DDBJ databases">
        <title>Massive genome expansion in bonnet fungi (Mycena s.s.) driven by repeated elements and novel gene families across ecological guilds.</title>
        <authorList>
            <consortium name="Lawrence Berkeley National Laboratory"/>
            <person name="Harder C.B."/>
            <person name="Miyauchi S."/>
            <person name="Viragh M."/>
            <person name="Kuo A."/>
            <person name="Thoen E."/>
            <person name="Andreopoulos B."/>
            <person name="Lu D."/>
            <person name="Skrede I."/>
            <person name="Drula E."/>
            <person name="Henrissat B."/>
            <person name="Morin E."/>
            <person name="Kohler A."/>
            <person name="Barry K."/>
            <person name="LaButti K."/>
            <person name="Morin E."/>
            <person name="Salamov A."/>
            <person name="Lipzen A."/>
            <person name="Mereny Z."/>
            <person name="Hegedus B."/>
            <person name="Baldrian P."/>
            <person name="Stursova M."/>
            <person name="Weitz H."/>
            <person name="Taylor A."/>
            <person name="Grigoriev I.V."/>
            <person name="Nagy L.G."/>
            <person name="Martin F."/>
            <person name="Kauserud H."/>
        </authorList>
    </citation>
    <scope>NUCLEOTIDE SEQUENCE</scope>
    <source>
        <strain evidence="4">CBHHK067</strain>
    </source>
</reference>
<accession>A0AAD7BT31</accession>
<keyword evidence="1" id="KW-0507">mRNA processing</keyword>
<evidence type="ECO:0000256" key="2">
    <source>
        <dbReference type="PROSITE-ProRule" id="PRU00047"/>
    </source>
</evidence>
<dbReference type="GO" id="GO:0003676">
    <property type="term" value="F:nucleic acid binding"/>
    <property type="evidence" value="ECO:0007669"/>
    <property type="project" value="InterPro"/>
</dbReference>
<dbReference type="GO" id="GO:0006397">
    <property type="term" value="P:mRNA processing"/>
    <property type="evidence" value="ECO:0007669"/>
    <property type="project" value="UniProtKB-KW"/>
</dbReference>
<dbReference type="Pfam" id="PF00098">
    <property type="entry name" value="zf-CCHC"/>
    <property type="match status" value="2"/>
</dbReference>
<dbReference type="InterPro" id="IPR001878">
    <property type="entry name" value="Znf_CCHC"/>
</dbReference>